<dbReference type="KEGG" id="dre:108179096"/>
<comment type="similarity">
    <text evidence="2">Belongs to the insect defense protein family.</text>
</comment>
<dbReference type="GO" id="GO:0005576">
    <property type="term" value="C:extracellular region"/>
    <property type="evidence" value="ECO:0007669"/>
    <property type="project" value="UniProtKB-SubCell"/>
</dbReference>
<evidence type="ECO:0000256" key="6">
    <source>
        <dbReference type="ARBA" id="ARBA00022729"/>
    </source>
</evidence>
<dbReference type="InterPro" id="IPR051237">
    <property type="entry name" value="Ferric-chelate_Red/DefProt"/>
</dbReference>
<dbReference type="Pfam" id="PF02014">
    <property type="entry name" value="Reeler"/>
    <property type="match status" value="1"/>
</dbReference>
<dbReference type="Gene3D" id="2.60.40.4060">
    <property type="entry name" value="Reeler domain"/>
    <property type="match status" value="1"/>
</dbReference>
<evidence type="ECO:0000256" key="1">
    <source>
        <dbReference type="ARBA" id="ARBA00004613"/>
    </source>
</evidence>
<dbReference type="CDD" id="cd08544">
    <property type="entry name" value="Reeler"/>
    <property type="match status" value="1"/>
</dbReference>
<keyword evidence="4" id="KW-0929">Antimicrobial</keyword>
<evidence type="ECO:0000256" key="7">
    <source>
        <dbReference type="ARBA" id="ARBA00022859"/>
    </source>
</evidence>
<accession>A0A8M9P9U0</accession>
<dbReference type="PANTHER" id="PTHR45828:SF9">
    <property type="entry name" value="CELL WALL INTEGRITY AND STRESS RESPONSE COMPONENT 4-LIKE-RELATED"/>
    <property type="match status" value="1"/>
</dbReference>
<keyword evidence="5" id="KW-0399">Innate immunity</keyword>
<evidence type="ECO:0000256" key="5">
    <source>
        <dbReference type="ARBA" id="ARBA00022588"/>
    </source>
</evidence>
<dbReference type="GO" id="GO:0042742">
    <property type="term" value="P:defense response to bacterium"/>
    <property type="evidence" value="ECO:0007669"/>
    <property type="project" value="UniProtKB-KW"/>
</dbReference>
<evidence type="ECO:0000256" key="8">
    <source>
        <dbReference type="ARBA" id="ARBA00023022"/>
    </source>
</evidence>
<dbReference type="AlphaFoldDB" id="A0A8M9P9U0"/>
<protein>
    <submittedName>
        <fullName evidence="10">Uncharacterized protein isoform X1</fullName>
    </submittedName>
</protein>
<evidence type="ECO:0000313" key="9">
    <source>
        <dbReference type="Proteomes" id="UP000000437"/>
    </source>
</evidence>
<keyword evidence="6" id="KW-0732">Signal</keyword>
<dbReference type="GO" id="GO:0045087">
    <property type="term" value="P:innate immune response"/>
    <property type="evidence" value="ECO:0007669"/>
    <property type="project" value="UniProtKB-KW"/>
</dbReference>
<dbReference type="Proteomes" id="UP000000437">
    <property type="component" value="Chromosome 8"/>
</dbReference>
<keyword evidence="3" id="KW-0964">Secreted</keyword>
<comment type="subcellular location">
    <subcellularLocation>
        <location evidence="1">Secreted</location>
    </subcellularLocation>
</comment>
<organism evidence="9 10">
    <name type="scientific">Danio rerio</name>
    <name type="common">Zebrafish</name>
    <name type="synonym">Brachydanio rerio</name>
    <dbReference type="NCBI Taxonomy" id="7955"/>
    <lineage>
        <taxon>Eukaryota</taxon>
        <taxon>Metazoa</taxon>
        <taxon>Chordata</taxon>
        <taxon>Craniata</taxon>
        <taxon>Vertebrata</taxon>
        <taxon>Euteleostomi</taxon>
        <taxon>Actinopterygii</taxon>
        <taxon>Neopterygii</taxon>
        <taxon>Teleostei</taxon>
        <taxon>Ostariophysi</taxon>
        <taxon>Cypriniformes</taxon>
        <taxon>Danionidae</taxon>
        <taxon>Danioninae</taxon>
        <taxon>Danio</taxon>
    </lineage>
</organism>
<evidence type="ECO:0000256" key="3">
    <source>
        <dbReference type="ARBA" id="ARBA00022525"/>
    </source>
</evidence>
<gene>
    <name evidence="10" type="primary">LOC108179096</name>
</gene>
<evidence type="ECO:0000256" key="4">
    <source>
        <dbReference type="ARBA" id="ARBA00022529"/>
    </source>
</evidence>
<dbReference type="RefSeq" id="XP_021327722.3">
    <property type="nucleotide sequence ID" value="XM_021472047.3"/>
</dbReference>
<sequence length="433" mass="47715">MCAVRSLLLLIFGFNMLKFICCYSDGSLLNDQCQNMDINHGVQASGQDSNPFTVVPDNVIVDSSQVGRSFTVTLSTSSGSFMGFMLDARQCDSCLPAGVFSVLDPMKSLLICGGQAVAQPDNTDKNSVQVNWTPQTTGQFFFRSAFIKDYSTFWLKKAIILPTTTTPTTTTTTTTTTPTTTTTTRPTTTTPTIPTTTTPTRPATTTPTGPTTTTATVTSTPSPLAQCVKYMRSCVVLLLLSRLCFLGGSSLLMIIKPVSKMPTKIASIIEVALKFVATVLVLIKAVHHECKDAGLQTEFAALIVTAMVTGLMHTIIVFFYRGPSDELRTCWIGSLITVDLLNTIITSVSIFYGLWWFQEHWMPILMGVYVFLEFILYLGAVCFQQMEKRKAERKNITALKHRKLSWRFMFVICLVFYIMITVALIAGVSSHVM</sequence>
<keyword evidence="7" id="KW-0391">Immunity</keyword>
<evidence type="ECO:0000256" key="2">
    <source>
        <dbReference type="ARBA" id="ARBA00008501"/>
    </source>
</evidence>
<keyword evidence="9" id="KW-1185">Reference proteome</keyword>
<name>A0A8M9P9U0_DANRE</name>
<dbReference type="PANTHER" id="PTHR45828">
    <property type="entry name" value="CYTOCHROME B561/FERRIC REDUCTASE TRANSMEMBRANE"/>
    <property type="match status" value="1"/>
</dbReference>
<proteinExistence type="inferred from homology"/>
<dbReference type="InterPro" id="IPR042307">
    <property type="entry name" value="Reeler_sf"/>
</dbReference>
<reference evidence="10" key="1">
    <citation type="submission" date="2025-08" db="UniProtKB">
        <authorList>
            <consortium name="RefSeq"/>
        </authorList>
    </citation>
    <scope>IDENTIFICATION</scope>
    <source>
        <strain evidence="10">Tuebingen</strain>
        <tissue evidence="10">Fibroblasts and whole tissue</tissue>
    </source>
</reference>
<dbReference type="InterPro" id="IPR002861">
    <property type="entry name" value="Reeler_dom"/>
</dbReference>
<evidence type="ECO:0000313" key="10">
    <source>
        <dbReference type="RefSeq" id="XP_021327722.3"/>
    </source>
</evidence>
<keyword evidence="8" id="KW-0044">Antibiotic</keyword>